<gene>
    <name evidence="3" type="ORF">ACFFU4_00500</name>
</gene>
<dbReference type="EMBL" id="JBHMEC010000001">
    <property type="protein sequence ID" value="MFB9148226.1"/>
    <property type="molecule type" value="Genomic_DNA"/>
</dbReference>
<dbReference type="Pfam" id="PF12697">
    <property type="entry name" value="Abhydrolase_6"/>
    <property type="match status" value="1"/>
</dbReference>
<keyword evidence="1" id="KW-0732">Signal</keyword>
<dbReference type="InterPro" id="IPR029058">
    <property type="entry name" value="AB_hydrolase_fold"/>
</dbReference>
<evidence type="ECO:0000313" key="3">
    <source>
        <dbReference type="EMBL" id="MFB9148226.1"/>
    </source>
</evidence>
<dbReference type="PANTHER" id="PTHR37946">
    <property type="entry name" value="SLL1969 PROTEIN"/>
    <property type="match status" value="1"/>
</dbReference>
<evidence type="ECO:0000313" key="4">
    <source>
        <dbReference type="Proteomes" id="UP001589670"/>
    </source>
</evidence>
<comment type="caution">
    <text evidence="3">The sequence shown here is derived from an EMBL/GenBank/DDBJ whole genome shotgun (WGS) entry which is preliminary data.</text>
</comment>
<sequence length="243" mass="26255">MILRALLLAMSLGLAAAPARADCVVLLHGLARSDASFLVMEEVLERRGFDVYRPDYPSTEDRIARLAGDILPFAFRVCGETTTHVVTHSMGGILLRYWLAGTRPGNLGRVVMLAPPNHGSELVDELGGLELFEWLNGPAGMQLETGPEGLPETLPPVDFTLGVIAGNRSLNPYFSSLIEGADDGKVSVASTRVAGMADHITLPVTHTFMMNNPLVIAQVAEFLIHGRFDHDLTLPDVIFGRGE</sequence>
<accession>A0ABV5HWK9</accession>
<organism evidence="3 4">
    <name type="scientific">Roseovarius ramblicola</name>
    <dbReference type="NCBI Taxonomy" id="2022336"/>
    <lineage>
        <taxon>Bacteria</taxon>
        <taxon>Pseudomonadati</taxon>
        <taxon>Pseudomonadota</taxon>
        <taxon>Alphaproteobacteria</taxon>
        <taxon>Rhodobacterales</taxon>
        <taxon>Roseobacteraceae</taxon>
        <taxon>Roseovarius</taxon>
    </lineage>
</organism>
<feature type="chain" id="PRO_5045768973" evidence="1">
    <location>
        <begin position="22"/>
        <end position="243"/>
    </location>
</feature>
<name>A0ABV5HWK9_9RHOB</name>
<dbReference type="Gene3D" id="3.40.50.1820">
    <property type="entry name" value="alpha/beta hydrolase"/>
    <property type="match status" value="1"/>
</dbReference>
<dbReference type="RefSeq" id="WP_377065940.1">
    <property type="nucleotide sequence ID" value="NZ_JBHMEC010000001.1"/>
</dbReference>
<dbReference type="PANTHER" id="PTHR37946:SF1">
    <property type="entry name" value="SLL1969 PROTEIN"/>
    <property type="match status" value="1"/>
</dbReference>
<reference evidence="3 4" key="1">
    <citation type="submission" date="2024-09" db="EMBL/GenBank/DDBJ databases">
        <authorList>
            <person name="Sun Q."/>
            <person name="Mori K."/>
        </authorList>
    </citation>
    <scope>NUCLEOTIDE SEQUENCE [LARGE SCALE GENOMIC DNA]</scope>
    <source>
        <strain evidence="3 4">CECT 9424</strain>
    </source>
</reference>
<protein>
    <submittedName>
        <fullName evidence="3">Esterase/lipase family protein</fullName>
    </submittedName>
</protein>
<dbReference type="Proteomes" id="UP001589670">
    <property type="component" value="Unassembled WGS sequence"/>
</dbReference>
<evidence type="ECO:0000256" key="1">
    <source>
        <dbReference type="SAM" id="SignalP"/>
    </source>
</evidence>
<evidence type="ECO:0000259" key="2">
    <source>
        <dbReference type="Pfam" id="PF12697"/>
    </source>
</evidence>
<feature type="domain" description="AB hydrolase-1" evidence="2">
    <location>
        <begin position="24"/>
        <end position="140"/>
    </location>
</feature>
<proteinExistence type="predicted"/>
<dbReference type="InterPro" id="IPR000073">
    <property type="entry name" value="AB_hydrolase_1"/>
</dbReference>
<keyword evidence="4" id="KW-1185">Reference proteome</keyword>
<dbReference type="SUPFAM" id="SSF53474">
    <property type="entry name" value="alpha/beta-Hydrolases"/>
    <property type="match status" value="1"/>
</dbReference>
<feature type="signal peptide" evidence="1">
    <location>
        <begin position="1"/>
        <end position="21"/>
    </location>
</feature>